<dbReference type="OrthoDB" id="308464at2759"/>
<sequence>MVKENIEGLPTTKFSKQVHELPSPLLLISIRWPHLIISASSSLLVDRHPYQSDAASVKVLELDLELASGTLGGVVTTVE</sequence>
<organism evidence="1 2">
    <name type="scientific">Gossypium schwendimanii</name>
    <name type="common">Cotton</name>
    <dbReference type="NCBI Taxonomy" id="34291"/>
    <lineage>
        <taxon>Eukaryota</taxon>
        <taxon>Viridiplantae</taxon>
        <taxon>Streptophyta</taxon>
        <taxon>Embryophyta</taxon>
        <taxon>Tracheophyta</taxon>
        <taxon>Spermatophyta</taxon>
        <taxon>Magnoliopsida</taxon>
        <taxon>eudicotyledons</taxon>
        <taxon>Gunneridae</taxon>
        <taxon>Pentapetalae</taxon>
        <taxon>rosids</taxon>
        <taxon>malvids</taxon>
        <taxon>Malvales</taxon>
        <taxon>Malvaceae</taxon>
        <taxon>Malvoideae</taxon>
        <taxon>Gossypium</taxon>
    </lineage>
</organism>
<protein>
    <submittedName>
        <fullName evidence="1">Uncharacterized protein</fullName>
    </submittedName>
</protein>
<dbReference type="InterPro" id="IPR042451">
    <property type="entry name" value="ZPR1_A/B_dom"/>
</dbReference>
<evidence type="ECO:0000313" key="2">
    <source>
        <dbReference type="Proteomes" id="UP000593576"/>
    </source>
</evidence>
<dbReference type="Gene3D" id="2.60.120.1040">
    <property type="entry name" value="ZPR1, A/B domain"/>
    <property type="match status" value="1"/>
</dbReference>
<reference evidence="1 2" key="1">
    <citation type="journal article" date="2019" name="Genome Biol. Evol.">
        <title>Insights into the evolution of the New World diploid cottons (Gossypium, subgenus Houzingenia) based on genome sequencing.</title>
        <authorList>
            <person name="Grover C.E."/>
            <person name="Arick M.A. 2nd"/>
            <person name="Thrash A."/>
            <person name="Conover J.L."/>
            <person name="Sanders W.S."/>
            <person name="Peterson D.G."/>
            <person name="Frelichowski J.E."/>
            <person name="Scheffler J.A."/>
            <person name="Scheffler B.E."/>
            <person name="Wendel J.F."/>
        </authorList>
    </citation>
    <scope>NUCLEOTIDE SEQUENCE [LARGE SCALE GENOMIC DNA]</scope>
    <source>
        <strain evidence="1">1</strain>
        <tissue evidence="1">Leaf</tissue>
    </source>
</reference>
<keyword evidence="2" id="KW-1185">Reference proteome</keyword>
<proteinExistence type="predicted"/>
<comment type="caution">
    <text evidence="1">The sequence shown here is derived from an EMBL/GenBank/DDBJ whole genome shotgun (WGS) entry which is preliminary data.</text>
</comment>
<dbReference type="EMBL" id="JABFAF010000007">
    <property type="protein sequence ID" value="MBA0860632.1"/>
    <property type="molecule type" value="Genomic_DNA"/>
</dbReference>
<accession>A0A7J9LPB0</accession>
<evidence type="ECO:0000313" key="1">
    <source>
        <dbReference type="EMBL" id="MBA0860632.1"/>
    </source>
</evidence>
<feature type="non-terminal residue" evidence="1">
    <location>
        <position position="79"/>
    </location>
</feature>
<dbReference type="Proteomes" id="UP000593576">
    <property type="component" value="Unassembled WGS sequence"/>
</dbReference>
<gene>
    <name evidence="1" type="ORF">Goshw_019574</name>
</gene>
<dbReference type="AlphaFoldDB" id="A0A7J9LPB0"/>
<name>A0A7J9LPB0_GOSSC</name>